<dbReference type="GO" id="GO:0050660">
    <property type="term" value="F:flavin adenine dinucleotide binding"/>
    <property type="evidence" value="ECO:0007669"/>
    <property type="project" value="InterPro"/>
</dbReference>
<name>A0A382WGR5_9ZZZZ</name>
<dbReference type="InterPro" id="IPR037069">
    <property type="entry name" value="AcylCoA_DH/ox_N_sf"/>
</dbReference>
<keyword evidence="8" id="KW-0496">Mitochondrion</keyword>
<comment type="similarity">
    <text evidence="3">Belongs to the acyl-CoA dehydrogenase family.</text>
</comment>
<dbReference type="GO" id="GO:0005739">
    <property type="term" value="C:mitochondrion"/>
    <property type="evidence" value="ECO:0007669"/>
    <property type="project" value="UniProtKB-SubCell"/>
</dbReference>
<evidence type="ECO:0000256" key="5">
    <source>
        <dbReference type="ARBA" id="ARBA00022827"/>
    </source>
</evidence>
<dbReference type="GO" id="GO:0033539">
    <property type="term" value="P:fatty acid beta-oxidation using acyl-CoA dehydrogenase"/>
    <property type="evidence" value="ECO:0007669"/>
    <property type="project" value="TreeGrafter"/>
</dbReference>
<dbReference type="SUPFAM" id="SSF56645">
    <property type="entry name" value="Acyl-CoA dehydrogenase NM domain-like"/>
    <property type="match status" value="1"/>
</dbReference>
<protein>
    <recommendedName>
        <fullName evidence="12">Acyl-CoA dehydrogenase</fullName>
    </recommendedName>
</protein>
<evidence type="ECO:0000256" key="4">
    <source>
        <dbReference type="ARBA" id="ARBA00022630"/>
    </source>
</evidence>
<sequence length="218" mass="23861">MKLAGLDYFDLSSHLSDNECMVQQSTREFVDNEILPVIDAHFEGGTFPDNLIPKFAEMGFFGINLPKEDGCCGMNNIIYGLVCQELERGDSGVRSFISVQNSLVMYPIHAYGSDAQKKKWLSLLASGESIGCFGLTEPDHGSDPGGMKTKAKKADGGYILNGAKMWITNGTCADISVVWAKTDDDVIRGFLVEKGMDGFTAPEMKHKWSLRASITSEL</sequence>
<keyword evidence="5" id="KW-0274">FAD</keyword>
<dbReference type="PANTHER" id="PTHR42807">
    <property type="entry name" value="GLUTARYL-COA DEHYDROGENASE, MITOCHONDRIAL"/>
    <property type="match status" value="1"/>
</dbReference>
<feature type="non-terminal residue" evidence="11">
    <location>
        <position position="218"/>
    </location>
</feature>
<comment type="cofactor">
    <cofactor evidence="1">
        <name>FAD</name>
        <dbReference type="ChEBI" id="CHEBI:57692"/>
    </cofactor>
</comment>
<dbReference type="FunFam" id="1.10.540.10:FF:000026">
    <property type="entry name" value="Acyl-CoA dehydrogenase medium chain"/>
    <property type="match status" value="1"/>
</dbReference>
<accession>A0A382WGR5</accession>
<dbReference type="Gene3D" id="1.10.540.10">
    <property type="entry name" value="Acyl-CoA dehydrogenase/oxidase, N-terminal domain"/>
    <property type="match status" value="1"/>
</dbReference>
<dbReference type="AlphaFoldDB" id="A0A382WGR5"/>
<dbReference type="Pfam" id="PF02770">
    <property type="entry name" value="Acyl-CoA_dh_M"/>
    <property type="match status" value="1"/>
</dbReference>
<evidence type="ECO:0000256" key="1">
    <source>
        <dbReference type="ARBA" id="ARBA00001974"/>
    </source>
</evidence>
<dbReference type="InterPro" id="IPR013786">
    <property type="entry name" value="AcylCoA_DH/ox_N"/>
</dbReference>
<evidence type="ECO:0000256" key="3">
    <source>
        <dbReference type="ARBA" id="ARBA00009347"/>
    </source>
</evidence>
<evidence type="ECO:0000259" key="10">
    <source>
        <dbReference type="Pfam" id="PF02771"/>
    </source>
</evidence>
<dbReference type="EMBL" id="UINC01159615">
    <property type="protein sequence ID" value="SVD57810.1"/>
    <property type="molecule type" value="Genomic_DNA"/>
</dbReference>
<proteinExistence type="inferred from homology"/>
<evidence type="ECO:0000313" key="11">
    <source>
        <dbReference type="EMBL" id="SVD57810.1"/>
    </source>
</evidence>
<keyword evidence="7" id="KW-0560">Oxidoreductase</keyword>
<comment type="subcellular location">
    <subcellularLocation>
        <location evidence="2">Mitochondrion</location>
    </subcellularLocation>
</comment>
<evidence type="ECO:0000256" key="2">
    <source>
        <dbReference type="ARBA" id="ARBA00004173"/>
    </source>
</evidence>
<evidence type="ECO:0000256" key="7">
    <source>
        <dbReference type="ARBA" id="ARBA00023002"/>
    </source>
</evidence>
<dbReference type="PANTHER" id="PTHR42807:SF1">
    <property type="entry name" value="GLUTARYL-COA DEHYDROGENASE, MITOCHONDRIAL"/>
    <property type="match status" value="1"/>
</dbReference>
<dbReference type="GO" id="GO:0004361">
    <property type="term" value="F:glutaryl-CoA dehydrogenase activity"/>
    <property type="evidence" value="ECO:0007669"/>
    <property type="project" value="TreeGrafter"/>
</dbReference>
<dbReference type="GO" id="GO:0000062">
    <property type="term" value="F:fatty-acyl-CoA binding"/>
    <property type="evidence" value="ECO:0007669"/>
    <property type="project" value="TreeGrafter"/>
</dbReference>
<dbReference type="InterPro" id="IPR006091">
    <property type="entry name" value="Acyl-CoA_Oxase/DH_mid-dom"/>
</dbReference>
<evidence type="ECO:0000256" key="8">
    <source>
        <dbReference type="ARBA" id="ARBA00023128"/>
    </source>
</evidence>
<dbReference type="Gene3D" id="2.40.110.10">
    <property type="entry name" value="Butyryl-CoA Dehydrogenase, subunit A, domain 2"/>
    <property type="match status" value="1"/>
</dbReference>
<evidence type="ECO:0000256" key="6">
    <source>
        <dbReference type="ARBA" id="ARBA00022946"/>
    </source>
</evidence>
<dbReference type="InterPro" id="IPR009100">
    <property type="entry name" value="AcylCoA_DH/oxidase_NM_dom_sf"/>
</dbReference>
<evidence type="ECO:0000259" key="9">
    <source>
        <dbReference type="Pfam" id="PF02770"/>
    </source>
</evidence>
<keyword evidence="4" id="KW-0285">Flavoprotein</keyword>
<dbReference type="Pfam" id="PF02771">
    <property type="entry name" value="Acyl-CoA_dh_N"/>
    <property type="match status" value="1"/>
</dbReference>
<reference evidence="11" key="1">
    <citation type="submission" date="2018-05" db="EMBL/GenBank/DDBJ databases">
        <authorList>
            <person name="Lanie J.A."/>
            <person name="Ng W.-L."/>
            <person name="Kazmierczak K.M."/>
            <person name="Andrzejewski T.M."/>
            <person name="Davidsen T.M."/>
            <person name="Wayne K.J."/>
            <person name="Tettelin H."/>
            <person name="Glass J.I."/>
            <person name="Rusch D."/>
            <person name="Podicherti R."/>
            <person name="Tsui H.-C.T."/>
            <person name="Winkler M.E."/>
        </authorList>
    </citation>
    <scope>NUCLEOTIDE SEQUENCE</scope>
</reference>
<dbReference type="GO" id="GO:0046949">
    <property type="term" value="P:fatty-acyl-CoA biosynthetic process"/>
    <property type="evidence" value="ECO:0007669"/>
    <property type="project" value="TreeGrafter"/>
</dbReference>
<feature type="domain" description="Acyl-CoA oxidase/dehydrogenase middle" evidence="9">
    <location>
        <begin position="132"/>
        <end position="218"/>
    </location>
</feature>
<feature type="domain" description="Acyl-CoA dehydrogenase/oxidase N-terminal" evidence="10">
    <location>
        <begin position="17"/>
        <end position="128"/>
    </location>
</feature>
<keyword evidence="6" id="KW-0809">Transit peptide</keyword>
<dbReference type="InterPro" id="IPR046373">
    <property type="entry name" value="Acyl-CoA_Oxase/DH_mid-dom_sf"/>
</dbReference>
<organism evidence="11">
    <name type="scientific">marine metagenome</name>
    <dbReference type="NCBI Taxonomy" id="408172"/>
    <lineage>
        <taxon>unclassified sequences</taxon>
        <taxon>metagenomes</taxon>
        <taxon>ecological metagenomes</taxon>
    </lineage>
</organism>
<gene>
    <name evidence="11" type="ORF">METZ01_LOCUS410664</name>
</gene>
<dbReference type="InterPro" id="IPR052033">
    <property type="entry name" value="Glutaryl-CoA_DH_mitochondrial"/>
</dbReference>
<evidence type="ECO:0008006" key="12">
    <source>
        <dbReference type="Google" id="ProtNLM"/>
    </source>
</evidence>